<feature type="compositionally biased region" description="Low complexity" evidence="1">
    <location>
        <begin position="107"/>
        <end position="123"/>
    </location>
</feature>
<keyword evidence="3" id="KW-1185">Reference proteome</keyword>
<dbReference type="Proteomes" id="UP000503462">
    <property type="component" value="Chromosome 2"/>
</dbReference>
<feature type="compositionally biased region" description="Polar residues" evidence="1">
    <location>
        <begin position="382"/>
        <end position="396"/>
    </location>
</feature>
<evidence type="ECO:0000313" key="3">
    <source>
        <dbReference type="Proteomes" id="UP000503462"/>
    </source>
</evidence>
<proteinExistence type="predicted"/>
<dbReference type="PANTHER" id="PTHR28122">
    <property type="entry name" value="E3 UBIQUITIN-PROTEIN LIGASE SUBSTRATE RECEPTOR MMS22"/>
    <property type="match status" value="1"/>
</dbReference>
<feature type="compositionally biased region" description="Acidic residues" evidence="1">
    <location>
        <begin position="7"/>
        <end position="18"/>
    </location>
</feature>
<feature type="region of interest" description="Disordered" evidence="1">
    <location>
        <begin position="465"/>
        <end position="531"/>
    </location>
</feature>
<evidence type="ECO:0000256" key="1">
    <source>
        <dbReference type="SAM" id="MobiDB-lite"/>
    </source>
</evidence>
<organism evidence="2 3">
    <name type="scientific">Peltaster fructicola</name>
    <dbReference type="NCBI Taxonomy" id="286661"/>
    <lineage>
        <taxon>Eukaryota</taxon>
        <taxon>Fungi</taxon>
        <taxon>Dikarya</taxon>
        <taxon>Ascomycota</taxon>
        <taxon>Pezizomycotina</taxon>
        <taxon>Dothideomycetes</taxon>
        <taxon>Dothideomycetes incertae sedis</taxon>
        <taxon>Peltaster</taxon>
    </lineage>
</organism>
<reference evidence="2 3" key="1">
    <citation type="journal article" date="2016" name="Sci. Rep.">
        <title>Peltaster fructicola genome reveals evolution from an invasive phytopathogen to an ectophytic parasite.</title>
        <authorList>
            <person name="Xu C."/>
            <person name="Chen H."/>
            <person name="Gleason M.L."/>
            <person name="Xu J.R."/>
            <person name="Liu H."/>
            <person name="Zhang R."/>
            <person name="Sun G."/>
        </authorList>
    </citation>
    <scope>NUCLEOTIDE SEQUENCE [LARGE SCALE GENOMIC DNA]</scope>
    <source>
        <strain evidence="2 3">LNHT1506</strain>
    </source>
</reference>
<dbReference type="InterPro" id="IPR019021">
    <property type="entry name" value="Mms22"/>
</dbReference>
<feature type="compositionally biased region" description="Basic and acidic residues" evidence="1">
    <location>
        <begin position="79"/>
        <end position="89"/>
    </location>
</feature>
<feature type="region of interest" description="Disordered" evidence="1">
    <location>
        <begin position="656"/>
        <end position="684"/>
    </location>
</feature>
<feature type="region of interest" description="Disordered" evidence="1">
    <location>
        <begin position="244"/>
        <end position="272"/>
    </location>
</feature>
<feature type="compositionally biased region" description="Basic and acidic residues" evidence="1">
    <location>
        <begin position="465"/>
        <end position="479"/>
    </location>
</feature>
<feature type="region of interest" description="Disordered" evidence="1">
    <location>
        <begin position="1"/>
        <end position="168"/>
    </location>
</feature>
<feature type="region of interest" description="Disordered" evidence="1">
    <location>
        <begin position="308"/>
        <end position="427"/>
    </location>
</feature>
<feature type="region of interest" description="Disordered" evidence="1">
    <location>
        <begin position="722"/>
        <end position="776"/>
    </location>
</feature>
<feature type="compositionally biased region" description="Polar residues" evidence="1">
    <location>
        <begin position="124"/>
        <end position="138"/>
    </location>
</feature>
<sequence length="2080" mass="232491">MRRWQEDGEVQDSEDEELGLSSHPLTSSPLQEQPQDVSSEKHATRRPVLKPSLRDDQGNSVIYLDGTPSPDQASHRYLTRSETKDDRTASRTTGAVPTTNWLLDQLSPSTASQESSRSALSSARQQVAIQEPLSTPSRSSTKPNGLSSLSSSPLSELTATPPSPPRAVTRVETVPNLSLQDTNHDPEYEQILRALEAENEPEHVHDRSLRQRTTKQLHPFLVDRARYLRLCKDRGMRPVRVLETTRPDDHTQLDSSQDFESQFSAHPPHSSQRDLGLLQIEELQDQGLNCLENDFRDDDAARNRAVVQGVQSGRKRRKLAHPARDAQHQEPAARSYTIDVLSVPPSPPLSPSEPLDDDATKLPRPKFRLPLGMTPKALLPTPQVSSEPRSSGSDQVQLDYPPTSRTTRRSAIVLSDTSSASSDSDDQHVMAEVGADRGLNAQKKRIRGVLPASWLKIDLLAQAKRQEVQQRPVLDDERSPPSSPSIPQKGIARKINNRQHVPTPGNAVLLSDDESLSDDGSSATQSKHYRQQRLHFDASGDTDMFAHVDEMEHDWTEIQKATVSRRAAPRLGILDILRSPDESIQQPQFMRLAARAARRAPDGARHSPTSKYVHLATRDDTAEVQQTLSAWREGSILPRGATPARQATTAATVAVGRPTPVQPKPRRPLLPDYRPQPRPAQLESLESDYSRLSRAAAFQRRINVLTSTLSRQELSRAAIQRWQVESSKRPPQEQQQEDLGAGCRPEPSDSATLQSEHLQPRTRTAHNARSRKRVSRRVAVEQEQFVQAQPLVVRHQSPSPQPAMVSEQRPVLDMSNFSYSYAADLGVEPFAYGTAFPQSTFVGSGDFAASLSLANRPLYGTSGRISIQIGDQLYHWAAWTEEVRAGLFQIPELIATAIATISLFSTEDRSEGIANVAANVTYLLQSIVRYCTRCLYFHDAIDRQACVESLCRFCDDIHILATSDGLIGLDDQGMKIMMLQYALALAAYTTRLATNETIRPVIRTRCEGSIRVIATSLANGIVKDGSLSPTYLTTHPEGSQVLQNGSLASSIIVLHHSLQLRTSGVSFWQVINSVLNDAVEITTHARTIETIWQTTFLLLPFLDFSDDGTIPVRSKYQGLSDDWALLKLAAERVFKLYDNTVAIPGTKINSYIRTMFHRSMSLITHWRWWKCEAWLATIYDFFISRKLAPLKGEVSMGSPAFLDALTTVPDLHIQSSDSSYTMFLKLVAVGIGSMHKESVYTDKKTVSHYWRLIPGAPKTYRKDADIAQIELDSLRNHYDLLSTLYYASPSSNRLPVSVLTGLVDHKTSHRAACRISVKTWTRLMSFQASLDEPVLRLDDFCGWFHEIKSSTVTQYRLARTEAEEDFLRARSNTSSVVTIAHLETVVASNQNRIAATLVDILAGVERSITSARDLSRVLHLATNLEYWKIFVDSDVTERPLKPVIMEGLKTVHACLRRVESAYSLVFQQTDEDSQDYGDASLLDQYMPDAGAPSNETADLVSLHVTPMAHLISNAFGAEPPPEDSILSKAIDVWSLLLKNMVKLRITTWDDVLEGYSPVSWRQLRDTAQYRIYTPKLISTIISNADDAKALPFGPILTAWLTSTVERESVLKFQHDLTTAMLNNFTRDAVLYNLPFSQTGAGIFRISMHELRQCRLALLAAVFSNMRDHLDIAYTVRGQDQERRRLYADTIREMMVAMRRNYVETQPSNTSVADAGTQDSYVEFVQAVVSLMQQHTSRICPVDRFFTDSIAFPLPADDPTYLVGRLKSYSPELGQTKTQKELTVFLRTVCERALVDDQQPYLVSQLVMAVGGDIEQGCASTPSLRSFLLNAILPAYINLLLAHSAAWRLASPMLDVAKSLVEGAMYAMDINNPTSMRAMEDMICSIVRATTSAGTDIIMRDTASKEGVDQALLRLIMLSTESMPVVEYLIRLGHAAHAAKRLSSFNKLCEWYEQKHQGLESDSEVERISRTDNAIADTALQATAHMQTVEKTWAEARRYMQDQVSKSLTADWKKEGSKFMIRRGTTWKTVSALPVDAGAPSVLDVVRQYTRTYRALFTRRPYRQHRERKDPSLSMSSVLVI</sequence>
<protein>
    <submittedName>
        <fullName evidence="2">Uncharacterized protein</fullName>
    </submittedName>
</protein>
<gene>
    <name evidence="2" type="ORF">AMS68_003289</name>
</gene>
<dbReference type="Pfam" id="PF09462">
    <property type="entry name" value="Mus7"/>
    <property type="match status" value="1"/>
</dbReference>
<dbReference type="GO" id="GO:0005634">
    <property type="term" value="C:nucleus"/>
    <property type="evidence" value="ECO:0007669"/>
    <property type="project" value="InterPro"/>
</dbReference>
<name>A0A6H0XSM9_9PEZI</name>
<feature type="compositionally biased region" description="Polar residues" evidence="1">
    <location>
        <begin position="23"/>
        <end position="37"/>
    </location>
</feature>
<dbReference type="GO" id="GO:0000724">
    <property type="term" value="P:double-strand break repair via homologous recombination"/>
    <property type="evidence" value="ECO:0007669"/>
    <property type="project" value="TreeGrafter"/>
</dbReference>
<feature type="compositionally biased region" description="Polar residues" evidence="1">
    <location>
        <begin position="90"/>
        <end position="102"/>
    </location>
</feature>
<dbReference type="GO" id="GO:0035361">
    <property type="term" value="C:Cul8-RING ubiquitin ligase complex"/>
    <property type="evidence" value="ECO:0007669"/>
    <property type="project" value="TreeGrafter"/>
</dbReference>
<feature type="compositionally biased region" description="Low complexity" evidence="1">
    <location>
        <begin position="139"/>
        <end position="160"/>
    </location>
</feature>
<accession>A0A6H0XSM9</accession>
<dbReference type="EMBL" id="CP051140">
    <property type="protein sequence ID" value="QIW97771.1"/>
    <property type="molecule type" value="Genomic_DNA"/>
</dbReference>
<dbReference type="GO" id="GO:0031297">
    <property type="term" value="P:replication fork processing"/>
    <property type="evidence" value="ECO:0007669"/>
    <property type="project" value="InterPro"/>
</dbReference>
<dbReference type="PANTHER" id="PTHR28122:SF1">
    <property type="entry name" value="E3 UBIQUITIN-PROTEIN LIGASE SUBSTRATE RECEPTOR MMS22"/>
    <property type="match status" value="1"/>
</dbReference>
<feature type="compositionally biased region" description="Basic residues" evidence="1">
    <location>
        <begin position="763"/>
        <end position="776"/>
    </location>
</feature>
<feature type="compositionally biased region" description="Polar residues" evidence="1">
    <location>
        <begin position="749"/>
        <end position="762"/>
    </location>
</feature>
<feature type="compositionally biased region" description="Polar residues" evidence="1">
    <location>
        <begin position="253"/>
        <end position="264"/>
    </location>
</feature>
<evidence type="ECO:0000313" key="2">
    <source>
        <dbReference type="EMBL" id="QIW97771.1"/>
    </source>
</evidence>
<dbReference type="OrthoDB" id="2386201at2759"/>